<name>A0A6C2YSN0_9BACT</name>
<dbReference type="KEGG" id="tim:GMBLW1_44750"/>
<reference evidence="2" key="1">
    <citation type="submission" date="2019-04" db="EMBL/GenBank/DDBJ databases">
        <authorList>
            <consortium name="Science for Life Laboratories"/>
        </authorList>
    </citation>
    <scope>NUCLEOTIDE SEQUENCE</scope>
    <source>
        <strain evidence="2">MBLW1</strain>
    </source>
</reference>
<accession>A0A6C2YSN0</accession>
<protein>
    <submittedName>
        <fullName evidence="2">Uncharacterized protein</fullName>
    </submittedName>
</protein>
<dbReference type="RefSeq" id="WP_162659762.1">
    <property type="nucleotide sequence ID" value="NZ_LR593887.1"/>
</dbReference>
<evidence type="ECO:0000313" key="3">
    <source>
        <dbReference type="Proteomes" id="UP000464378"/>
    </source>
</evidence>
<evidence type="ECO:0000313" key="2">
    <source>
        <dbReference type="EMBL" id="VIP04718.1"/>
    </source>
</evidence>
<organism evidence="2">
    <name type="scientific">Tuwongella immobilis</name>
    <dbReference type="NCBI Taxonomy" id="692036"/>
    <lineage>
        <taxon>Bacteria</taxon>
        <taxon>Pseudomonadati</taxon>
        <taxon>Planctomycetota</taxon>
        <taxon>Planctomycetia</taxon>
        <taxon>Gemmatales</taxon>
        <taxon>Gemmataceae</taxon>
        <taxon>Tuwongella</taxon>
    </lineage>
</organism>
<keyword evidence="3" id="KW-1185">Reference proteome</keyword>
<dbReference type="Proteomes" id="UP000464378">
    <property type="component" value="Chromosome"/>
</dbReference>
<dbReference type="AlphaFoldDB" id="A0A6C2YSN0"/>
<gene>
    <name evidence="2" type="ORF">GMBLW1_44750</name>
</gene>
<dbReference type="EMBL" id="LR593887">
    <property type="protein sequence ID" value="VTS06795.1"/>
    <property type="molecule type" value="Genomic_DNA"/>
</dbReference>
<feature type="region of interest" description="Disordered" evidence="1">
    <location>
        <begin position="46"/>
        <end position="68"/>
    </location>
</feature>
<sequence length="90" mass="10624">MVDLTEVDGYLGWVWVIWPGRENAERINVIRDDDAGKLRYITDQCKERQPSRADRSASRVELEDTGRESQERFRQTLLKEGWDSVEYCDD</sequence>
<proteinExistence type="predicted"/>
<dbReference type="EMBL" id="LR586016">
    <property type="protein sequence ID" value="VIP04718.1"/>
    <property type="molecule type" value="Genomic_DNA"/>
</dbReference>
<dbReference type="InParanoid" id="A0A6C2YSN0"/>
<evidence type="ECO:0000256" key="1">
    <source>
        <dbReference type="SAM" id="MobiDB-lite"/>
    </source>
</evidence>